<dbReference type="Gene3D" id="1.10.150.280">
    <property type="entry name" value="AF1531-like domain"/>
    <property type="match status" value="1"/>
</dbReference>
<dbReference type="CDD" id="cd07302">
    <property type="entry name" value="CHD"/>
    <property type="match status" value="1"/>
</dbReference>
<dbReference type="AlphaFoldDB" id="A0A8J6NHD0"/>
<dbReference type="SUPFAM" id="SSF47781">
    <property type="entry name" value="RuvA domain 2-like"/>
    <property type="match status" value="1"/>
</dbReference>
<feature type="domain" description="Response regulatory" evidence="4">
    <location>
        <begin position="2"/>
        <end position="116"/>
    </location>
</feature>
<dbReference type="InterPro" id="IPR029151">
    <property type="entry name" value="Sensor-like_sf"/>
</dbReference>
<dbReference type="SUPFAM" id="SSF158472">
    <property type="entry name" value="HAMP domain-like"/>
    <property type="match status" value="1"/>
</dbReference>
<dbReference type="EMBL" id="JACNJN010000092">
    <property type="protein sequence ID" value="MBC8335166.1"/>
    <property type="molecule type" value="Genomic_DNA"/>
</dbReference>
<evidence type="ECO:0000259" key="6">
    <source>
        <dbReference type="PROSITE" id="PS50885"/>
    </source>
</evidence>
<dbReference type="CDD" id="cd06225">
    <property type="entry name" value="HAMP"/>
    <property type="match status" value="1"/>
</dbReference>
<dbReference type="Pfam" id="PF12836">
    <property type="entry name" value="HHH_3"/>
    <property type="match status" value="1"/>
</dbReference>
<keyword evidence="2" id="KW-0597">Phosphoprotein</keyword>
<dbReference type="CDD" id="cd00156">
    <property type="entry name" value="REC"/>
    <property type="match status" value="1"/>
</dbReference>
<keyword evidence="3" id="KW-0812">Transmembrane</keyword>
<dbReference type="SUPFAM" id="SSF55073">
    <property type="entry name" value="Nucleotide cyclase"/>
    <property type="match status" value="1"/>
</dbReference>
<name>A0A8J6NHD0_9CHLR</name>
<evidence type="ECO:0000313" key="8">
    <source>
        <dbReference type="Proteomes" id="UP000614469"/>
    </source>
</evidence>
<dbReference type="SMART" id="SM00304">
    <property type="entry name" value="HAMP"/>
    <property type="match status" value="1"/>
</dbReference>
<keyword evidence="3" id="KW-0472">Membrane</keyword>
<evidence type="ECO:0000313" key="7">
    <source>
        <dbReference type="EMBL" id="MBC8335166.1"/>
    </source>
</evidence>
<feature type="domain" description="Guanylate cyclase" evidence="5">
    <location>
        <begin position="544"/>
        <end position="679"/>
    </location>
</feature>
<dbReference type="GO" id="GO:0009190">
    <property type="term" value="P:cyclic nucleotide biosynthetic process"/>
    <property type="evidence" value="ECO:0007669"/>
    <property type="project" value="InterPro"/>
</dbReference>
<gene>
    <name evidence="7" type="ORF">H8E29_07880</name>
</gene>
<dbReference type="Pfam" id="PF00211">
    <property type="entry name" value="Guanylate_cyc"/>
    <property type="match status" value="1"/>
</dbReference>
<dbReference type="InterPro" id="IPR011006">
    <property type="entry name" value="CheY-like_superfamily"/>
</dbReference>
<dbReference type="Gene3D" id="3.30.70.1230">
    <property type="entry name" value="Nucleotide cyclase"/>
    <property type="match status" value="1"/>
</dbReference>
<organism evidence="7 8">
    <name type="scientific">Candidatus Desulfolinea nitratireducens</name>
    <dbReference type="NCBI Taxonomy" id="2841698"/>
    <lineage>
        <taxon>Bacteria</taxon>
        <taxon>Bacillati</taxon>
        <taxon>Chloroflexota</taxon>
        <taxon>Anaerolineae</taxon>
        <taxon>Anaerolineales</taxon>
        <taxon>Anaerolineales incertae sedis</taxon>
        <taxon>Candidatus Desulfolinea</taxon>
    </lineage>
</organism>
<dbReference type="SUPFAM" id="SSF52172">
    <property type="entry name" value="CheY-like"/>
    <property type="match status" value="1"/>
</dbReference>
<dbReference type="Pfam" id="PF00672">
    <property type="entry name" value="HAMP"/>
    <property type="match status" value="1"/>
</dbReference>
<feature type="transmembrane region" description="Helical" evidence="3">
    <location>
        <begin position="144"/>
        <end position="163"/>
    </location>
</feature>
<keyword evidence="3" id="KW-1133">Transmembrane helix</keyword>
<dbReference type="SUPFAM" id="SSF103190">
    <property type="entry name" value="Sensory domain-like"/>
    <property type="match status" value="1"/>
</dbReference>
<dbReference type="InterPro" id="IPR010994">
    <property type="entry name" value="RuvA_2-like"/>
</dbReference>
<reference evidence="7 8" key="1">
    <citation type="submission" date="2020-08" db="EMBL/GenBank/DDBJ databases">
        <title>Bridging the membrane lipid divide: bacteria of the FCB group superphylum have the potential to synthesize archaeal ether lipids.</title>
        <authorList>
            <person name="Villanueva L."/>
            <person name="Von Meijenfeldt F.A.B."/>
            <person name="Westbye A.B."/>
            <person name="Yadav S."/>
            <person name="Hopmans E.C."/>
            <person name="Dutilh B.E."/>
            <person name="Sinninghe Damste J.S."/>
        </authorList>
    </citation>
    <scope>NUCLEOTIDE SEQUENCE [LARGE SCALE GENOMIC DNA]</scope>
    <source>
        <strain evidence="7">NIOZ-UU36</strain>
    </source>
</reference>
<accession>A0A8J6NHD0</accession>
<proteinExistence type="inferred from homology"/>
<feature type="transmembrane region" description="Helical" evidence="3">
    <location>
        <begin position="434"/>
        <end position="454"/>
    </location>
</feature>
<dbReference type="SMART" id="SM00044">
    <property type="entry name" value="CYCc"/>
    <property type="match status" value="1"/>
</dbReference>
<dbReference type="Gene3D" id="3.40.50.2300">
    <property type="match status" value="1"/>
</dbReference>
<protein>
    <submittedName>
        <fullName evidence="7">Helix-hairpin-helix domain-containing protein</fullName>
    </submittedName>
</protein>
<sequence>MKVLIVQSEIEAAQTLKNIFAQRGDEVFITLKVDEAIFILQMDKPNLMVLDLHLSKSVLFELLGGLRNKYPDVKVIITNRYPDLSRELDVKEFGVDIFLRSPFSKTWVEKALEKLEHIEPEELKRSRRRRSAFHLDRLSVRLKIILPYLFLSLLLAMGAGYVVSQVAIDSIEDRFVNNLIEIGKLTFSWLVEEENNRLETLRLLAFTDGLAESIIENDTEALRNLVLGLAINNQEEAIEILDSKGKALISVRHIPEGGRESFEYSKGDTIFTEAEFVQKVLDQSSDEQGDKFAGLIQASWGNYLYVAGPITDEDNQLIGVVLVGRSIPAMIQEAREVLLGKENSLAHISIYNYRGKTLGTTLGEADNIDLPEERVLRIFERQDYESQMRFLIASEIDYREILAPWEVRDDHDIGIVGVSLAESFLVSPSQQTQVQIYILATIGLLLIIGVGVLLSRRITQPLKQVILAASEVSHGKWDVVVEPQGRDELAMLAHTFNYMVSNLREGEIYRDMLGRTITPQVRDQMREGLQSGNLKIEGQNTIATIMITDIRRFTVISENESPTTILDWLNQYYGEIVPIINANDGVTSEFVGDSIMAYFGVLPIPLDPSESALQTCLAAVEILKNVKAMNKHRREVGIPPMVTGIGINTGEVAAGGIGTADRLHYSIIGDAVNITARIENLTKELHETSAIISQETYEALGDYRDNFVFSPLGSYMFKGKSEPIMVYRLLPIIVKKWDPIQVNINDAEVEDFVILEGIGAKIAKSIVEYRIANGDFSQINEIENVSGIGRMKFRQIKDHITISN</sequence>
<evidence type="ECO:0000259" key="5">
    <source>
        <dbReference type="PROSITE" id="PS50125"/>
    </source>
</evidence>
<feature type="domain" description="HAMP" evidence="6">
    <location>
        <begin position="456"/>
        <end position="508"/>
    </location>
</feature>
<dbReference type="InterPro" id="IPR029787">
    <property type="entry name" value="Nucleotide_cyclase"/>
</dbReference>
<dbReference type="InterPro" id="IPR003660">
    <property type="entry name" value="HAMP_dom"/>
</dbReference>
<dbReference type="InterPro" id="IPR001789">
    <property type="entry name" value="Sig_transdc_resp-reg_receiver"/>
</dbReference>
<dbReference type="Proteomes" id="UP000614469">
    <property type="component" value="Unassembled WGS sequence"/>
</dbReference>
<dbReference type="PANTHER" id="PTHR43081:SF1">
    <property type="entry name" value="ADENYLATE CYCLASE, TERMINAL-DIFFERENTIATION SPECIFIC"/>
    <property type="match status" value="1"/>
</dbReference>
<evidence type="ECO:0000256" key="3">
    <source>
        <dbReference type="SAM" id="Phobius"/>
    </source>
</evidence>
<dbReference type="GO" id="GO:0016020">
    <property type="term" value="C:membrane"/>
    <property type="evidence" value="ECO:0007669"/>
    <property type="project" value="InterPro"/>
</dbReference>
<comment type="similarity">
    <text evidence="1">Belongs to the adenylyl cyclase class-3 family.</text>
</comment>
<dbReference type="InterPro" id="IPR001054">
    <property type="entry name" value="A/G_cyclase"/>
</dbReference>
<evidence type="ECO:0000256" key="1">
    <source>
        <dbReference type="ARBA" id="ARBA00005381"/>
    </source>
</evidence>
<evidence type="ECO:0000256" key="2">
    <source>
        <dbReference type="PROSITE-ProRule" id="PRU00169"/>
    </source>
</evidence>
<dbReference type="PROSITE" id="PS50110">
    <property type="entry name" value="RESPONSE_REGULATORY"/>
    <property type="match status" value="1"/>
</dbReference>
<dbReference type="PROSITE" id="PS50125">
    <property type="entry name" value="GUANYLATE_CYCLASE_2"/>
    <property type="match status" value="1"/>
</dbReference>
<dbReference type="PROSITE" id="PS50885">
    <property type="entry name" value="HAMP"/>
    <property type="match status" value="1"/>
</dbReference>
<dbReference type="PANTHER" id="PTHR43081">
    <property type="entry name" value="ADENYLATE CYCLASE, TERMINAL-DIFFERENTIATION SPECIFIC-RELATED"/>
    <property type="match status" value="1"/>
</dbReference>
<dbReference type="GO" id="GO:0004016">
    <property type="term" value="F:adenylate cyclase activity"/>
    <property type="evidence" value="ECO:0007669"/>
    <property type="project" value="UniProtKB-ARBA"/>
</dbReference>
<feature type="modified residue" description="4-aspartylphosphate" evidence="2">
    <location>
        <position position="51"/>
    </location>
</feature>
<dbReference type="InterPro" id="IPR050697">
    <property type="entry name" value="Adenylyl/Guanylyl_Cyclase_3/4"/>
</dbReference>
<dbReference type="Gene3D" id="6.10.340.10">
    <property type="match status" value="1"/>
</dbReference>
<comment type="caution">
    <text evidence="7">The sequence shown here is derived from an EMBL/GenBank/DDBJ whole genome shotgun (WGS) entry which is preliminary data.</text>
</comment>
<evidence type="ECO:0000259" key="4">
    <source>
        <dbReference type="PROSITE" id="PS50110"/>
    </source>
</evidence>
<dbReference type="GO" id="GO:0000160">
    <property type="term" value="P:phosphorelay signal transduction system"/>
    <property type="evidence" value="ECO:0007669"/>
    <property type="project" value="InterPro"/>
</dbReference>